<gene>
    <name evidence="2" type="ORF">L3081_21040</name>
</gene>
<organism evidence="2 3">
    <name type="scientific">Colwellia maritima</name>
    <dbReference type="NCBI Taxonomy" id="2912588"/>
    <lineage>
        <taxon>Bacteria</taxon>
        <taxon>Pseudomonadati</taxon>
        <taxon>Pseudomonadota</taxon>
        <taxon>Gammaproteobacteria</taxon>
        <taxon>Alteromonadales</taxon>
        <taxon>Colwelliaceae</taxon>
        <taxon>Colwellia</taxon>
    </lineage>
</organism>
<sequence length="67" mass="7809">MFSFLKSDPSKKLNKLYDAKLEQAMQAQRNGDIRNYSQLTFEAEAINKQIEELEKEKEKDKEKVGGK</sequence>
<proteinExistence type="predicted"/>
<evidence type="ECO:0000313" key="3">
    <source>
        <dbReference type="Proteomes" id="UP001139646"/>
    </source>
</evidence>
<evidence type="ECO:0000313" key="2">
    <source>
        <dbReference type="EMBL" id="MCI2285413.1"/>
    </source>
</evidence>
<dbReference type="InterPro" id="IPR045493">
    <property type="entry name" value="DUF6435"/>
</dbReference>
<evidence type="ECO:0000256" key="1">
    <source>
        <dbReference type="SAM" id="Coils"/>
    </source>
</evidence>
<dbReference type="Proteomes" id="UP001139646">
    <property type="component" value="Unassembled WGS sequence"/>
</dbReference>
<comment type="caution">
    <text evidence="2">The sequence shown here is derived from an EMBL/GenBank/DDBJ whole genome shotgun (WGS) entry which is preliminary data.</text>
</comment>
<keyword evidence="3" id="KW-1185">Reference proteome</keyword>
<accession>A0ABS9X595</accession>
<dbReference type="NCBIfam" id="NF033487">
    <property type="entry name" value="Lacal_2735_fam"/>
    <property type="match status" value="1"/>
</dbReference>
<feature type="coiled-coil region" evidence="1">
    <location>
        <begin position="36"/>
        <end position="63"/>
    </location>
</feature>
<name>A0ABS9X595_9GAMM</name>
<reference evidence="2" key="1">
    <citation type="submission" date="2022-01" db="EMBL/GenBank/DDBJ databases">
        <title>Colwellia maritima, isolated from seawater.</title>
        <authorList>
            <person name="Kristyanto S."/>
            <person name="Jung J."/>
            <person name="Jeon C.O."/>
        </authorList>
    </citation>
    <scope>NUCLEOTIDE SEQUENCE</scope>
    <source>
        <strain evidence="2">MSW7</strain>
    </source>
</reference>
<dbReference type="RefSeq" id="WP_242288296.1">
    <property type="nucleotide sequence ID" value="NZ_JAKKSL010000005.1"/>
</dbReference>
<protein>
    <submittedName>
        <fullName evidence="2">DUF6435 family protein</fullName>
    </submittedName>
</protein>
<dbReference type="Pfam" id="PF20027">
    <property type="entry name" value="DUF6435"/>
    <property type="match status" value="1"/>
</dbReference>
<keyword evidence="1" id="KW-0175">Coiled coil</keyword>
<dbReference type="EMBL" id="JAKKSL010000005">
    <property type="protein sequence ID" value="MCI2285413.1"/>
    <property type="molecule type" value="Genomic_DNA"/>
</dbReference>